<organism evidence="1 2">
    <name type="scientific">Neophaeococcomyces mojaviensis</name>
    <dbReference type="NCBI Taxonomy" id="3383035"/>
    <lineage>
        <taxon>Eukaryota</taxon>
        <taxon>Fungi</taxon>
        <taxon>Dikarya</taxon>
        <taxon>Ascomycota</taxon>
        <taxon>Pezizomycotina</taxon>
        <taxon>Eurotiomycetes</taxon>
        <taxon>Chaetothyriomycetidae</taxon>
        <taxon>Chaetothyriales</taxon>
        <taxon>Chaetothyriales incertae sedis</taxon>
        <taxon>Neophaeococcomyces</taxon>
    </lineage>
</organism>
<proteinExistence type="predicted"/>
<comment type="caution">
    <text evidence="1">The sequence shown here is derived from an EMBL/GenBank/DDBJ whole genome shotgun (WGS) entry which is preliminary data.</text>
</comment>
<gene>
    <name evidence="1" type="ORF">H2198_007804</name>
</gene>
<dbReference type="Proteomes" id="UP001172386">
    <property type="component" value="Unassembled WGS sequence"/>
</dbReference>
<evidence type="ECO:0000313" key="2">
    <source>
        <dbReference type="Proteomes" id="UP001172386"/>
    </source>
</evidence>
<sequence>MAPTFVCGGLDTFGVAFQRSRYMPSSPANPHTLPMQTYAVQSRPGYITPTVPAAHELELHLWLAGSNEMGLPSVGIVRRDTTARDGSSQHWHDLDPRGVPFQDKSLISNKISGTPISDHYNMSVSSMDEKKASSIKEINQVDTVGGTTSPSPYTQIFQSEDVNSSQLREKRFLRKVDLHILTFLVPMYLFNILDRSNLAQARLGGLEKDLGMKGTDFNLATSILFVGYLTMQLPSNLILTRIRPSLYLGLVMAVWGAVSACTALVHSFGGLMAVRIILGIAEAPFFSGAIMLMSSWYTRGELAQRISWFYSGNALANMFGGLLAAGVLGNLDGAHGIEGWRWLFIIEGVITIGIALAATLVLPNYPATTKWLSEEEKAFALWRLACDVSEEDDSASTGLLEGLKMSLKDYKLYLFILLQHVSLITQTFQYFFPSIVKTLGYGNIETLLLTAPVWFLTFLVSVFVTYSAKRTGDRSMHIITLTLISAVGNAVATATHSTGARFFAMFLMPLGAVCAYQIIVVWVANTFVRPLVKRSSCIAICNMIGNCANIYGSYMYPSSAAPQYIPGGSANAALCGLVAVLALIIRYVLKHENEKLKTTETEEVVFDGRSGMKKSFRYLV</sequence>
<accession>A0ACC2ZZ05</accession>
<protein>
    <submittedName>
        <fullName evidence="1">Uncharacterized protein</fullName>
    </submittedName>
</protein>
<reference evidence="1" key="1">
    <citation type="submission" date="2022-10" db="EMBL/GenBank/DDBJ databases">
        <title>Culturing micro-colonial fungi from biological soil crusts in the Mojave desert and describing Neophaeococcomyces mojavensis, and introducing the new genera and species Taxawa tesnikishii.</title>
        <authorList>
            <person name="Kurbessoian T."/>
            <person name="Stajich J.E."/>
        </authorList>
    </citation>
    <scope>NUCLEOTIDE SEQUENCE</scope>
    <source>
        <strain evidence="1">JES_112</strain>
    </source>
</reference>
<name>A0ACC2ZZ05_9EURO</name>
<dbReference type="EMBL" id="JAPDRQ010000173">
    <property type="protein sequence ID" value="KAJ9652991.1"/>
    <property type="molecule type" value="Genomic_DNA"/>
</dbReference>
<evidence type="ECO:0000313" key="1">
    <source>
        <dbReference type="EMBL" id="KAJ9652991.1"/>
    </source>
</evidence>
<keyword evidence="2" id="KW-1185">Reference proteome</keyword>